<comment type="caution">
    <text evidence="1">The sequence shown here is derived from an EMBL/GenBank/DDBJ whole genome shotgun (WGS) entry which is preliminary data.</text>
</comment>
<sequence length="87" mass="9206">MLQSLFVSRESISKVFHMKSLPSAASTCSTIATGSACSPPKRGDKVQETLNGQLDTGAVLRRGCSGCLLRYPTDNALMTLSDTPCPV</sequence>
<reference evidence="2" key="1">
    <citation type="journal article" date="2015" name="Nat. Genet.">
        <title>The genome and transcriptome of the zoonotic hookworm Ancylostoma ceylanicum identify infection-specific gene families.</title>
        <authorList>
            <person name="Schwarz E.M."/>
            <person name="Hu Y."/>
            <person name="Antoshechkin I."/>
            <person name="Miller M.M."/>
            <person name="Sternberg P.W."/>
            <person name="Aroian R.V."/>
        </authorList>
    </citation>
    <scope>NUCLEOTIDE SEQUENCE</scope>
    <source>
        <strain evidence="2">HY135</strain>
    </source>
</reference>
<organism evidence="1 2">
    <name type="scientific">Ancylostoma ceylanicum</name>
    <dbReference type="NCBI Taxonomy" id="53326"/>
    <lineage>
        <taxon>Eukaryota</taxon>
        <taxon>Metazoa</taxon>
        <taxon>Ecdysozoa</taxon>
        <taxon>Nematoda</taxon>
        <taxon>Chromadorea</taxon>
        <taxon>Rhabditida</taxon>
        <taxon>Rhabditina</taxon>
        <taxon>Rhabditomorpha</taxon>
        <taxon>Strongyloidea</taxon>
        <taxon>Ancylostomatidae</taxon>
        <taxon>Ancylostomatinae</taxon>
        <taxon>Ancylostoma</taxon>
    </lineage>
</organism>
<dbReference type="Proteomes" id="UP000024635">
    <property type="component" value="Unassembled WGS sequence"/>
</dbReference>
<protein>
    <submittedName>
        <fullName evidence="1">Uncharacterized protein</fullName>
    </submittedName>
</protein>
<proteinExistence type="predicted"/>
<dbReference type="AlphaFoldDB" id="A0A016T150"/>
<evidence type="ECO:0000313" key="2">
    <source>
        <dbReference type="Proteomes" id="UP000024635"/>
    </source>
</evidence>
<evidence type="ECO:0000313" key="1">
    <source>
        <dbReference type="EMBL" id="EYB96450.1"/>
    </source>
</evidence>
<name>A0A016T150_9BILA</name>
<gene>
    <name evidence="1" type="primary">Acey_s0150.g2760</name>
    <name evidence="1" type="ORF">Y032_0150g2760</name>
</gene>
<accession>A0A016T150</accession>
<keyword evidence="2" id="KW-1185">Reference proteome</keyword>
<dbReference type="EMBL" id="JARK01001486">
    <property type="protein sequence ID" value="EYB96450.1"/>
    <property type="molecule type" value="Genomic_DNA"/>
</dbReference>